<comment type="caution">
    <text evidence="1">The sequence shown here is derived from an EMBL/GenBank/DDBJ whole genome shotgun (WGS) entry which is preliminary data.</text>
</comment>
<protein>
    <submittedName>
        <fullName evidence="1">Uncharacterized protein</fullName>
    </submittedName>
</protein>
<evidence type="ECO:0000313" key="2">
    <source>
        <dbReference type="Proteomes" id="UP000551758"/>
    </source>
</evidence>
<organism evidence="1 2">
    <name type="scientific">Diceros bicornis minor</name>
    <name type="common">South-central black rhinoceros</name>
    <dbReference type="NCBI Taxonomy" id="77932"/>
    <lineage>
        <taxon>Eukaryota</taxon>
        <taxon>Metazoa</taxon>
        <taxon>Chordata</taxon>
        <taxon>Craniata</taxon>
        <taxon>Vertebrata</taxon>
        <taxon>Euteleostomi</taxon>
        <taxon>Mammalia</taxon>
        <taxon>Eutheria</taxon>
        <taxon>Laurasiatheria</taxon>
        <taxon>Perissodactyla</taxon>
        <taxon>Rhinocerotidae</taxon>
        <taxon>Diceros</taxon>
    </lineage>
</organism>
<accession>A0A7J7EU52</accession>
<evidence type="ECO:0000313" key="1">
    <source>
        <dbReference type="EMBL" id="KAF5919299.1"/>
    </source>
</evidence>
<sequence length="76" mass="8189">MASAGSGSPQLQEIQDPDPRVWQALAILFCLTVLPTIPSGPCLAPLQMNCSAAVMGTPKLPQRVQFAKKMDLPKKR</sequence>
<proteinExistence type="predicted"/>
<keyword evidence="2" id="KW-1185">Reference proteome</keyword>
<name>A0A7J7EU52_DICBM</name>
<dbReference type="EMBL" id="JACDTQ010002373">
    <property type="protein sequence ID" value="KAF5919299.1"/>
    <property type="molecule type" value="Genomic_DNA"/>
</dbReference>
<dbReference type="AlphaFoldDB" id="A0A7J7EU52"/>
<dbReference type="Proteomes" id="UP000551758">
    <property type="component" value="Unassembled WGS sequence"/>
</dbReference>
<reference evidence="1 2" key="1">
    <citation type="journal article" date="2020" name="Mol. Biol. Evol.">
        <title>Interspecific Gene Flow and the Evolution of Specialization in Black and White Rhinoceros.</title>
        <authorList>
            <person name="Moodley Y."/>
            <person name="Westbury M.V."/>
            <person name="Russo I.M."/>
            <person name="Gopalakrishnan S."/>
            <person name="Rakotoarivelo A."/>
            <person name="Olsen R.A."/>
            <person name="Prost S."/>
            <person name="Tunstall T."/>
            <person name="Ryder O.A."/>
            <person name="Dalen L."/>
            <person name="Bruford M.W."/>
        </authorList>
    </citation>
    <scope>NUCLEOTIDE SEQUENCE [LARGE SCALE GENOMIC DNA]</scope>
    <source>
        <strain evidence="1">SBR-YM</strain>
        <tissue evidence="1">Skin</tissue>
    </source>
</reference>
<gene>
    <name evidence="1" type="ORF">HPG69_002609</name>
</gene>